<accession>A0ACC0KJ87</accession>
<organism evidence="1 2">
    <name type="scientific">Choristoneura fumiferana</name>
    <name type="common">Spruce budworm moth</name>
    <name type="synonym">Archips fumiferana</name>
    <dbReference type="NCBI Taxonomy" id="7141"/>
    <lineage>
        <taxon>Eukaryota</taxon>
        <taxon>Metazoa</taxon>
        <taxon>Ecdysozoa</taxon>
        <taxon>Arthropoda</taxon>
        <taxon>Hexapoda</taxon>
        <taxon>Insecta</taxon>
        <taxon>Pterygota</taxon>
        <taxon>Neoptera</taxon>
        <taxon>Endopterygota</taxon>
        <taxon>Lepidoptera</taxon>
        <taxon>Glossata</taxon>
        <taxon>Ditrysia</taxon>
        <taxon>Tortricoidea</taxon>
        <taxon>Tortricidae</taxon>
        <taxon>Tortricinae</taxon>
        <taxon>Choristoneura</taxon>
    </lineage>
</organism>
<gene>
    <name evidence="1" type="ORF">MSG28_004251</name>
</gene>
<dbReference type="Proteomes" id="UP001064048">
    <property type="component" value="Chromosome 6"/>
</dbReference>
<proteinExistence type="predicted"/>
<keyword evidence="2" id="KW-1185">Reference proteome</keyword>
<evidence type="ECO:0000313" key="2">
    <source>
        <dbReference type="Proteomes" id="UP001064048"/>
    </source>
</evidence>
<protein>
    <submittedName>
        <fullName evidence="1">Uncharacterized protein</fullName>
    </submittedName>
</protein>
<sequence length="248" mass="28566">MSSKMVWSRFESMGKNGKLHKLRIQDLPSTRISDALDLFTKYFIRDEALCKASDIRNSPTAVKNLSDYYNHTLHDPSCHKVICCSDDTDDVEDIMSVSVMRRYTDEITKIHSKHYSRVQMLNSPEKLDLNRMKFLKMIYEMETLFDPVKEYKLDVYYGDVGAVIAPPYRGLGIIDQYSKIRRMICEAHKVPMTGAWMTAHATQRAAAVDGWETVREIAFDYFAKKYDVTFTNTPPTLKLMIGRATTSS</sequence>
<comment type="caution">
    <text evidence="1">The sequence shown here is derived from an EMBL/GenBank/DDBJ whole genome shotgun (WGS) entry which is preliminary data.</text>
</comment>
<name>A0ACC0KJ87_CHOFU</name>
<evidence type="ECO:0000313" key="1">
    <source>
        <dbReference type="EMBL" id="KAI8436172.1"/>
    </source>
</evidence>
<reference evidence="1 2" key="1">
    <citation type="journal article" date="2022" name="Genome Biol. Evol.">
        <title>The Spruce Budworm Genome: Reconstructing the Evolutionary History of Antifreeze Proteins.</title>
        <authorList>
            <person name="Beliveau C."/>
            <person name="Gagne P."/>
            <person name="Picq S."/>
            <person name="Vernygora O."/>
            <person name="Keeling C.I."/>
            <person name="Pinkney K."/>
            <person name="Doucet D."/>
            <person name="Wen F."/>
            <person name="Johnston J.S."/>
            <person name="Maaroufi H."/>
            <person name="Boyle B."/>
            <person name="Laroche J."/>
            <person name="Dewar K."/>
            <person name="Juretic N."/>
            <person name="Blackburn G."/>
            <person name="Nisole A."/>
            <person name="Brunet B."/>
            <person name="Brandao M."/>
            <person name="Lumley L."/>
            <person name="Duan J."/>
            <person name="Quan G."/>
            <person name="Lucarotti C.J."/>
            <person name="Roe A.D."/>
            <person name="Sperling F.A.H."/>
            <person name="Levesque R.C."/>
            <person name="Cusson M."/>
        </authorList>
    </citation>
    <scope>NUCLEOTIDE SEQUENCE [LARGE SCALE GENOMIC DNA]</scope>
    <source>
        <strain evidence="1">Glfc:IPQL:Cfum</strain>
    </source>
</reference>
<dbReference type="EMBL" id="CM046106">
    <property type="protein sequence ID" value="KAI8436172.1"/>
    <property type="molecule type" value="Genomic_DNA"/>
</dbReference>